<organism evidence="2 3">
    <name type="scientific">Burkholderia cepacia GG4</name>
    <dbReference type="NCBI Taxonomy" id="1009846"/>
    <lineage>
        <taxon>Bacteria</taxon>
        <taxon>Pseudomonadati</taxon>
        <taxon>Pseudomonadota</taxon>
        <taxon>Betaproteobacteria</taxon>
        <taxon>Burkholderiales</taxon>
        <taxon>Burkholderiaceae</taxon>
        <taxon>Burkholderia</taxon>
        <taxon>Burkholderia cepacia complex</taxon>
    </lineage>
</organism>
<feature type="region of interest" description="Disordered" evidence="1">
    <location>
        <begin position="1"/>
        <end position="40"/>
    </location>
</feature>
<accession>A0A9W3K4E1</accession>
<evidence type="ECO:0000313" key="2">
    <source>
        <dbReference type="EMBL" id="AFQ48502.1"/>
    </source>
</evidence>
<feature type="compositionally biased region" description="Basic and acidic residues" evidence="1">
    <location>
        <begin position="13"/>
        <end position="40"/>
    </location>
</feature>
<sequence>MIVGIAIAMPNRQETRDSPVTPRRAERPHASSETHANRTG</sequence>
<dbReference type="Proteomes" id="UP000032866">
    <property type="component" value="Chromosome 1"/>
</dbReference>
<evidence type="ECO:0000256" key="1">
    <source>
        <dbReference type="SAM" id="MobiDB-lite"/>
    </source>
</evidence>
<dbReference type="AlphaFoldDB" id="A0A9W3K4E1"/>
<gene>
    <name evidence="2" type="ORF">GEM_2085</name>
</gene>
<reference evidence="2 3" key="1">
    <citation type="journal article" date="2012" name="J. Bacteriol.">
        <title>Complete Genome Sequence of Burkholderia sp. Strain GG4, a Betaproteobacterium That Reduces 3-Oxo-N-Acylhomoserine Lactones and Produces Different N-Acylhomoserine Lactones.</title>
        <authorList>
            <person name="Hong K.W."/>
            <person name="Koh C.L."/>
            <person name="Sam C.K."/>
            <person name="Yin W.F."/>
            <person name="Chan K.G."/>
        </authorList>
    </citation>
    <scope>NUCLEOTIDE SEQUENCE [LARGE SCALE GENOMIC DNA]</scope>
    <source>
        <strain evidence="2 3">GG4</strain>
    </source>
</reference>
<dbReference type="EMBL" id="CP003774">
    <property type="protein sequence ID" value="AFQ48502.1"/>
    <property type="molecule type" value="Genomic_DNA"/>
</dbReference>
<dbReference type="KEGG" id="bct:GEM_2085"/>
<protein>
    <submittedName>
        <fullName evidence="2">Uncharacterized protein</fullName>
    </submittedName>
</protein>
<proteinExistence type="predicted"/>
<evidence type="ECO:0000313" key="3">
    <source>
        <dbReference type="Proteomes" id="UP000032866"/>
    </source>
</evidence>
<name>A0A9W3K4E1_BURCE</name>